<name>A0ACB9LNV6_9MYRT</name>
<keyword evidence="2" id="KW-1185">Reference proteome</keyword>
<reference evidence="2" key="1">
    <citation type="journal article" date="2023" name="Front. Plant Sci.">
        <title>Chromosomal-level genome assembly of Melastoma candidum provides insights into trichome evolution.</title>
        <authorList>
            <person name="Zhong Y."/>
            <person name="Wu W."/>
            <person name="Sun C."/>
            <person name="Zou P."/>
            <person name="Liu Y."/>
            <person name="Dai S."/>
            <person name="Zhou R."/>
        </authorList>
    </citation>
    <scope>NUCLEOTIDE SEQUENCE [LARGE SCALE GENOMIC DNA]</scope>
</reference>
<gene>
    <name evidence="1" type="ORF">MLD38_037593</name>
</gene>
<protein>
    <submittedName>
        <fullName evidence="1">Uncharacterized protein</fullName>
    </submittedName>
</protein>
<evidence type="ECO:0000313" key="2">
    <source>
        <dbReference type="Proteomes" id="UP001057402"/>
    </source>
</evidence>
<proteinExistence type="predicted"/>
<organism evidence="1 2">
    <name type="scientific">Melastoma candidum</name>
    <dbReference type="NCBI Taxonomy" id="119954"/>
    <lineage>
        <taxon>Eukaryota</taxon>
        <taxon>Viridiplantae</taxon>
        <taxon>Streptophyta</taxon>
        <taxon>Embryophyta</taxon>
        <taxon>Tracheophyta</taxon>
        <taxon>Spermatophyta</taxon>
        <taxon>Magnoliopsida</taxon>
        <taxon>eudicotyledons</taxon>
        <taxon>Gunneridae</taxon>
        <taxon>Pentapetalae</taxon>
        <taxon>rosids</taxon>
        <taxon>malvids</taxon>
        <taxon>Myrtales</taxon>
        <taxon>Melastomataceae</taxon>
        <taxon>Melastomatoideae</taxon>
        <taxon>Melastomateae</taxon>
        <taxon>Melastoma</taxon>
    </lineage>
</organism>
<dbReference type="EMBL" id="CM042890">
    <property type="protein sequence ID" value="KAI4312802.1"/>
    <property type="molecule type" value="Genomic_DNA"/>
</dbReference>
<dbReference type="Proteomes" id="UP001057402">
    <property type="component" value="Chromosome 11"/>
</dbReference>
<accession>A0ACB9LNV6</accession>
<comment type="caution">
    <text evidence="1">The sequence shown here is derived from an EMBL/GenBank/DDBJ whole genome shotgun (WGS) entry which is preliminary data.</text>
</comment>
<evidence type="ECO:0000313" key="1">
    <source>
        <dbReference type="EMBL" id="KAI4312802.1"/>
    </source>
</evidence>
<sequence length="347" mass="38831">MGLLKLLLIKLLTGWCRSKRISCVGFGSENGKRGHEGPSRCYVWKWEEIVKATGNFSLLIGSGGFGNVYRGRLKRGRSLRKVAVKVVDCSTGRRRLALEQELGVLLQLRHENIVEILGYCIDRDDLLCAEEEGALIFDYASNGTIEEKLHPDRRSCEETPSRWSSKTLPWKNRVKIAFQLARAIEYLHRKSIIHGDIKPSNVLLDEDLNCILCDFGSAKKMRTTDCSPMSNHKVRNNRIMGSPGYADPEYLRTGMASEKNDVYGFGMVLLELVTGLEPISINRKVLDSRLSEDIVAVDPSLRGAFDIEEAKCLVEVARLCLQESAIIRPSAACILQTMSENIGLLSK</sequence>